<protein>
    <submittedName>
        <fullName evidence="1">Uncharacterized protein</fullName>
    </submittedName>
</protein>
<dbReference type="EMBL" id="UNSC01000007">
    <property type="protein sequence ID" value="SZD73915.1"/>
    <property type="molecule type" value="Genomic_DNA"/>
</dbReference>
<evidence type="ECO:0000313" key="1">
    <source>
        <dbReference type="EMBL" id="SZD73915.1"/>
    </source>
</evidence>
<keyword evidence="2" id="KW-1185">Reference proteome</keyword>
<dbReference type="AlphaFoldDB" id="A0A383U246"/>
<dbReference type="Proteomes" id="UP000262142">
    <property type="component" value="Unassembled WGS sequence"/>
</dbReference>
<accession>A0A383U246</accession>
<organism evidence="1 2">
    <name type="scientific">Candidatus Ornithobacterium hominis</name>
    <dbReference type="NCBI Taxonomy" id="2497989"/>
    <lineage>
        <taxon>Bacteria</taxon>
        <taxon>Pseudomonadati</taxon>
        <taxon>Bacteroidota</taxon>
        <taxon>Flavobacteriia</taxon>
        <taxon>Flavobacteriales</taxon>
        <taxon>Weeksellaceae</taxon>
        <taxon>Ornithobacterium</taxon>
    </lineage>
</organism>
<evidence type="ECO:0000313" key="2">
    <source>
        <dbReference type="Proteomes" id="UP000262142"/>
    </source>
</evidence>
<name>A0A383U246_9FLAO</name>
<gene>
    <name evidence="1" type="ORF">SAMEA104719789_01368</name>
</gene>
<sequence length="46" mass="5147">MKELTQQELLEIYGGDGGKNRGIKVGDIIIKRNSFTRSINKKGIIN</sequence>
<dbReference type="RefSeq" id="WP_165846443.1">
    <property type="nucleotide sequence ID" value="NZ_OX579588.1"/>
</dbReference>
<proteinExistence type="predicted"/>
<reference evidence="1 2" key="1">
    <citation type="submission" date="2018-09" db="EMBL/GenBank/DDBJ databases">
        <authorList>
            <consortium name="Pathogen Informatics"/>
        </authorList>
    </citation>
    <scope>NUCLEOTIDE SEQUENCE [LARGE SCALE GENOMIC DNA]</scope>
    <source>
        <strain evidence="1 2">OH-22767</strain>
    </source>
</reference>